<keyword evidence="2" id="KW-1185">Reference proteome</keyword>
<protein>
    <submittedName>
        <fullName evidence="1">Uncharacterized protein</fullName>
    </submittedName>
</protein>
<reference evidence="1 2" key="1">
    <citation type="submission" date="2019-07" db="EMBL/GenBank/DDBJ databases">
        <title>Whole genome shotgun sequence of Nocardia ninae NBRC 108245.</title>
        <authorList>
            <person name="Hosoyama A."/>
            <person name="Uohara A."/>
            <person name="Ohji S."/>
            <person name="Ichikawa N."/>
        </authorList>
    </citation>
    <scope>NUCLEOTIDE SEQUENCE [LARGE SCALE GENOMIC DNA]</scope>
    <source>
        <strain evidence="1 2">NBRC 108245</strain>
    </source>
</reference>
<name>A0A511MS15_9NOCA</name>
<evidence type="ECO:0000313" key="2">
    <source>
        <dbReference type="Proteomes" id="UP000321424"/>
    </source>
</evidence>
<accession>A0A511MS15</accession>
<dbReference type="Proteomes" id="UP000321424">
    <property type="component" value="Unassembled WGS sequence"/>
</dbReference>
<evidence type="ECO:0000313" key="1">
    <source>
        <dbReference type="EMBL" id="GEM43393.1"/>
    </source>
</evidence>
<gene>
    <name evidence="1" type="ORF">NN4_79120</name>
</gene>
<sequence>MDILTIGRGPSVVAAGIELIRAQGFTAHGVTVDADALAALEDGPVGLLLIGGGVESDSSAALKEKAAQHGVPVIEAVRNGRDLETYLQEEVFPVLRARQ</sequence>
<dbReference type="EMBL" id="BJXA01000096">
    <property type="protein sequence ID" value="GEM43393.1"/>
    <property type="molecule type" value="Genomic_DNA"/>
</dbReference>
<comment type="caution">
    <text evidence="1">The sequence shown here is derived from an EMBL/GenBank/DDBJ whole genome shotgun (WGS) entry which is preliminary data.</text>
</comment>
<proteinExistence type="predicted"/>
<organism evidence="1 2">
    <name type="scientific">Nocardia ninae NBRC 108245</name>
    <dbReference type="NCBI Taxonomy" id="1210091"/>
    <lineage>
        <taxon>Bacteria</taxon>
        <taxon>Bacillati</taxon>
        <taxon>Actinomycetota</taxon>
        <taxon>Actinomycetes</taxon>
        <taxon>Mycobacteriales</taxon>
        <taxon>Nocardiaceae</taxon>
        <taxon>Nocardia</taxon>
    </lineage>
</organism>
<dbReference type="AlphaFoldDB" id="A0A511MS15"/>